<dbReference type="Pfam" id="PF04015">
    <property type="entry name" value="DUF362"/>
    <property type="match status" value="1"/>
</dbReference>
<dbReference type="InterPro" id="IPR007160">
    <property type="entry name" value="DUF362"/>
</dbReference>
<name>A0A7V0MZM1_UNCAE</name>
<dbReference type="EMBL" id="DRBC01000276">
    <property type="protein sequence ID" value="HDN85019.1"/>
    <property type="molecule type" value="Genomic_DNA"/>
</dbReference>
<reference evidence="2" key="1">
    <citation type="journal article" date="2020" name="mSystems">
        <title>Genome- and Community-Level Interaction Insights into Carbon Utilization and Element Cycling Functions of Hydrothermarchaeota in Hydrothermal Sediment.</title>
        <authorList>
            <person name="Zhou Z."/>
            <person name="Liu Y."/>
            <person name="Xu W."/>
            <person name="Pan J."/>
            <person name="Luo Z.H."/>
            <person name="Li M."/>
        </authorList>
    </citation>
    <scope>NUCLEOTIDE SEQUENCE [LARGE SCALE GENOMIC DNA]</scope>
    <source>
        <strain evidence="2">HyVt-219</strain>
    </source>
</reference>
<evidence type="ECO:0000259" key="1">
    <source>
        <dbReference type="Pfam" id="PF04015"/>
    </source>
</evidence>
<proteinExistence type="predicted"/>
<sequence>ALRKGLDLIGGLETTICRGDTVIVKPNLIKPAHYKTGITTNSILIKAICKMTREEGAKRIIIADGSAVGYNTEKAFDETGLRDIAKDVKAELVNFKKSEWIPVPIPGGKVIHRIKLPRIFLEADVVINVPVMKTHDAFPATLGLKNIKGVIQEEDKKRFHKWGLSQAIVDLNKVAFPDITIIDGTVGMEGLGPTHGDPVNLGIIITSKDTVAADTVAATVMGIDPMEIEYVKLAKEQGLGCGDISKIEVVGEKLNSVIRPFKQVRLDFSKYRERGIFIHEKGACSGCRHTMEALISNLEREGNLDILKGYSIIFGQLVHIPDKLEGELVNIGVCTKKYKDKGYYIPGCPPHPEDITLFFQEKRKK</sequence>
<evidence type="ECO:0000313" key="2">
    <source>
        <dbReference type="EMBL" id="HDN85019.1"/>
    </source>
</evidence>
<dbReference type="AlphaFoldDB" id="A0A7V0MZM1"/>
<feature type="non-terminal residue" evidence="2">
    <location>
        <position position="1"/>
    </location>
</feature>
<organism evidence="2">
    <name type="scientific">Aerophobetes bacterium</name>
    <dbReference type="NCBI Taxonomy" id="2030807"/>
    <lineage>
        <taxon>Bacteria</taxon>
        <taxon>Candidatus Aerophobota</taxon>
    </lineage>
</organism>
<feature type="domain" description="DUF362" evidence="1">
    <location>
        <begin position="22"/>
        <end position="218"/>
    </location>
</feature>
<accession>A0A7V0MZM1</accession>
<gene>
    <name evidence="2" type="ORF">ENG47_04615</name>
</gene>
<protein>
    <submittedName>
        <fullName evidence="2">DUF362 domain-containing protein</fullName>
    </submittedName>
</protein>
<comment type="caution">
    <text evidence="2">The sequence shown here is derived from an EMBL/GenBank/DDBJ whole genome shotgun (WGS) entry which is preliminary data.</text>
</comment>
<dbReference type="Proteomes" id="UP000885660">
    <property type="component" value="Unassembled WGS sequence"/>
</dbReference>